<dbReference type="PANTHER" id="PTHR48056:SF81">
    <property type="entry name" value="RECEPTOR PROTEIN-TYROSINE KINASE CEPR1"/>
    <property type="match status" value="1"/>
</dbReference>
<keyword evidence="1" id="KW-0433">Leucine-rich repeat</keyword>
<dbReference type="Gene3D" id="3.30.200.20">
    <property type="entry name" value="Phosphorylase Kinase, domain 1"/>
    <property type="match status" value="1"/>
</dbReference>
<proteinExistence type="predicted"/>
<evidence type="ECO:0000256" key="1">
    <source>
        <dbReference type="ARBA" id="ARBA00022614"/>
    </source>
</evidence>
<dbReference type="PANTHER" id="PTHR48056">
    <property type="entry name" value="LRR RECEPTOR-LIKE SERINE/THREONINE-PROTEIN KINASE-RELATED"/>
    <property type="match status" value="1"/>
</dbReference>
<evidence type="ECO:0000256" key="2">
    <source>
        <dbReference type="ARBA" id="ARBA00022737"/>
    </source>
</evidence>
<dbReference type="InterPro" id="IPR011009">
    <property type="entry name" value="Kinase-like_dom_sf"/>
</dbReference>
<dbReference type="InterPro" id="IPR000719">
    <property type="entry name" value="Prot_kinase_dom"/>
</dbReference>
<evidence type="ECO:0000313" key="10">
    <source>
        <dbReference type="Proteomes" id="UP000794436"/>
    </source>
</evidence>
<keyword evidence="3" id="KW-0547">Nucleotide-binding</keyword>
<keyword evidence="6" id="KW-1133">Transmembrane helix</keyword>
<keyword evidence="2" id="KW-0677">Repeat</keyword>
<feature type="domain" description="Protein kinase" evidence="8">
    <location>
        <begin position="697"/>
        <end position="964"/>
    </location>
</feature>
<dbReference type="SUPFAM" id="SSF56112">
    <property type="entry name" value="Protein kinase-like (PK-like)"/>
    <property type="match status" value="1"/>
</dbReference>
<dbReference type="Gene3D" id="1.10.510.10">
    <property type="entry name" value="Transferase(Phosphotransferase) domain 1"/>
    <property type="match status" value="1"/>
</dbReference>
<feature type="compositionally biased region" description="Low complexity" evidence="5">
    <location>
        <begin position="617"/>
        <end position="630"/>
    </location>
</feature>
<dbReference type="InterPro" id="IPR008271">
    <property type="entry name" value="Ser/Thr_kinase_AS"/>
</dbReference>
<organism evidence="9 10">
    <name type="scientific">Pythium oligandrum</name>
    <name type="common">Mycoparasitic fungus</name>
    <dbReference type="NCBI Taxonomy" id="41045"/>
    <lineage>
        <taxon>Eukaryota</taxon>
        <taxon>Sar</taxon>
        <taxon>Stramenopiles</taxon>
        <taxon>Oomycota</taxon>
        <taxon>Peronosporomycetes</taxon>
        <taxon>Pythiales</taxon>
        <taxon>Pythiaceae</taxon>
        <taxon>Pythium</taxon>
    </lineage>
</organism>
<feature type="transmembrane region" description="Helical" evidence="6">
    <location>
        <begin position="635"/>
        <end position="655"/>
    </location>
</feature>
<accession>A0A8K1CEA5</accession>
<keyword evidence="10" id="KW-1185">Reference proteome</keyword>
<keyword evidence="4" id="KW-0067">ATP-binding</keyword>
<evidence type="ECO:0000259" key="8">
    <source>
        <dbReference type="PROSITE" id="PS50011"/>
    </source>
</evidence>
<keyword evidence="7" id="KW-0732">Signal</keyword>
<dbReference type="InterPro" id="IPR050647">
    <property type="entry name" value="Plant_LRR-RLKs"/>
</dbReference>
<feature type="signal peptide" evidence="7">
    <location>
        <begin position="1"/>
        <end position="20"/>
    </location>
</feature>
<comment type="caution">
    <text evidence="9">The sequence shown here is derived from an EMBL/GenBank/DDBJ whole genome shotgun (WGS) entry which is preliminary data.</text>
</comment>
<dbReference type="PROSITE" id="PS51450">
    <property type="entry name" value="LRR"/>
    <property type="match status" value="2"/>
</dbReference>
<keyword evidence="6" id="KW-0472">Membrane</keyword>
<dbReference type="SUPFAM" id="SSF52058">
    <property type="entry name" value="L domain-like"/>
    <property type="match status" value="2"/>
</dbReference>
<dbReference type="Proteomes" id="UP000794436">
    <property type="component" value="Unassembled WGS sequence"/>
</dbReference>
<reference evidence="9" key="1">
    <citation type="submission" date="2019-03" db="EMBL/GenBank/DDBJ databases">
        <title>Long read genome sequence of the mycoparasitic Pythium oligandrum ATCC 38472 isolated from sugarbeet rhizosphere.</title>
        <authorList>
            <person name="Gaulin E."/>
        </authorList>
    </citation>
    <scope>NUCLEOTIDE SEQUENCE</scope>
    <source>
        <strain evidence="9">ATCC 38472_TT</strain>
    </source>
</reference>
<keyword evidence="6" id="KW-0812">Transmembrane</keyword>
<sequence>MTRYTLWLVLYSLVAIGVAAQTENEDTVVCPANTRDDDQQPVILSSCENICGSTKWCIYYPYAYRDQCTRITNNPCMRGAECAYKCVIGSIEAYKTWDELDGILQASNGVQTNTGEIVNISLVNRWDADTDTDVGISALPYLFPRGMFQQLHEPYEFQFSDAVINGSSNMTELTIESVRCPTFNVDSKVFPVLKSLNLVNCGLKKFPFPPSSLPVLSELILAHNPLGKIPTVPVKNLKTLNVGNIGLTQPPTNLRDLTSLEDLVLSHNPIGNIPKNTLPNIKWSIYLVNCSLTEVPKDLAASPRQGSVYLSYNDLGDSFDAAQLPADLTSLDISYTKIKGIPKIFTQLVYIGVSGNEATPDDIANLPSTLLTLVAENVGWTRIPSSLGTLFPEFATLFLGNNPIEKLDASELPRTMNSLFLNGTSITTIENTVQWPLKLKAFNLTHSQLKKYPFSSTQTLTSVNLGHNQIDSIADSFDMTELSLDHNLLETFTVSTGSTMFLDLSYNRLRSFAPTNMDTFAVKFLYLRGNNLTSVPEILLEIKSLLILDLRDNPIRDYAPTTAMLNQLQRIPVVRMDPEQFRTTCKYTVQFKEHMICDPLRIDEEGVPGDGSANGLTNSDSSTTTSSSSMDPTTITLMIVGLVAVVAILGAILWYRRRKQSASKNMSDYSASTEVSGEGALWHDDELMRHRLDPGLLQVNRLLATGTYGQVFLATYRDRKVALKRLKNHNSSRADIQQFVSEIKMMANFRFPKIVRFVGVVWTKESDIAVVTEYMENGDLRSYLDKTKRRAHDGWTVQKYRIALDIAEALVYLHSLDPPMIHRDLKSCNVLLDKEMSACLSDFGTTRVVDDASTMTAAVGTALWMAPEVLSGRRYDQSADIYSLGVILSELDTHRLPFHDRDQDESTTSDGSFTVGKAASGALRLRFLPSCPSSISELATRCTALDLSDRPTTLEAAYELRGLLRLEMRVSGSSSRPSKSNRLSIGIL</sequence>
<name>A0A8K1CEA5_PYTOL</name>
<dbReference type="PROSITE" id="PS50011">
    <property type="entry name" value="PROTEIN_KINASE_DOM"/>
    <property type="match status" value="1"/>
</dbReference>
<evidence type="ECO:0000256" key="4">
    <source>
        <dbReference type="ARBA" id="ARBA00022840"/>
    </source>
</evidence>
<dbReference type="AlphaFoldDB" id="A0A8K1CEA5"/>
<feature type="region of interest" description="Disordered" evidence="5">
    <location>
        <begin position="607"/>
        <end position="630"/>
    </location>
</feature>
<dbReference type="PROSITE" id="PS00108">
    <property type="entry name" value="PROTEIN_KINASE_ST"/>
    <property type="match status" value="1"/>
</dbReference>
<dbReference type="InterPro" id="IPR001611">
    <property type="entry name" value="Leu-rich_rpt"/>
</dbReference>
<evidence type="ECO:0000313" key="9">
    <source>
        <dbReference type="EMBL" id="TMW61854.1"/>
    </source>
</evidence>
<dbReference type="InterPro" id="IPR032675">
    <property type="entry name" value="LRR_dom_sf"/>
</dbReference>
<evidence type="ECO:0000256" key="5">
    <source>
        <dbReference type="SAM" id="MobiDB-lite"/>
    </source>
</evidence>
<dbReference type="GO" id="GO:0005524">
    <property type="term" value="F:ATP binding"/>
    <property type="evidence" value="ECO:0007669"/>
    <property type="project" value="UniProtKB-KW"/>
</dbReference>
<gene>
    <name evidence="9" type="ORF">Poli38472_010917</name>
</gene>
<dbReference type="SMART" id="SM00220">
    <property type="entry name" value="S_TKc"/>
    <property type="match status" value="1"/>
</dbReference>
<dbReference type="CDD" id="cd13999">
    <property type="entry name" value="STKc_MAP3K-like"/>
    <property type="match status" value="1"/>
</dbReference>
<evidence type="ECO:0000256" key="7">
    <source>
        <dbReference type="SAM" id="SignalP"/>
    </source>
</evidence>
<protein>
    <recommendedName>
        <fullName evidence="8">Protein kinase domain-containing protein</fullName>
    </recommendedName>
</protein>
<feature type="chain" id="PRO_5035435183" description="Protein kinase domain-containing protein" evidence="7">
    <location>
        <begin position="21"/>
        <end position="988"/>
    </location>
</feature>
<dbReference type="EMBL" id="SPLM01000075">
    <property type="protein sequence ID" value="TMW61854.1"/>
    <property type="molecule type" value="Genomic_DNA"/>
</dbReference>
<evidence type="ECO:0000256" key="6">
    <source>
        <dbReference type="SAM" id="Phobius"/>
    </source>
</evidence>
<dbReference type="Gene3D" id="3.80.10.10">
    <property type="entry name" value="Ribonuclease Inhibitor"/>
    <property type="match status" value="3"/>
</dbReference>
<dbReference type="GO" id="GO:0004672">
    <property type="term" value="F:protein kinase activity"/>
    <property type="evidence" value="ECO:0007669"/>
    <property type="project" value="InterPro"/>
</dbReference>
<evidence type="ECO:0000256" key="3">
    <source>
        <dbReference type="ARBA" id="ARBA00022741"/>
    </source>
</evidence>
<dbReference type="Pfam" id="PF00069">
    <property type="entry name" value="Pkinase"/>
    <property type="match status" value="1"/>
</dbReference>